<dbReference type="InterPro" id="IPR052762">
    <property type="entry name" value="PCW_deacetylase/CE"/>
</dbReference>
<dbReference type="Gene3D" id="2.60.120.260">
    <property type="entry name" value="Galactose-binding domain-like"/>
    <property type="match status" value="1"/>
</dbReference>
<sequence length="354" mass="39774">MEHTRIISNEKRITDPATHKHVRYEGRIVRDNDTGVVRCNWPGINFQCRFVGQYLAIELKGCGDGFDVLVDGKLAKKITTSPQGIRETFALIEADTSTAVTIELIKRTENYVSFCTLFAFHHDGEFEPHPKDHQPHILFIGDSMSAGYASESNTIECSTEEVFDTSNARLAFPYQTARRLGASLAQVSYSGMGLIRNWNGTAPHQHIPDFAFKASAIENDDTHYTEKTPNLVVIEIGTNDFNTPLQAQESWQSLTEFTQAWTQRMVAFVEEIVAHYRNPNGDHDDVNILLAVPTQKLEEAADAAIAKLHALGRAKVYRHTFKIQGKGCARHPIESEHASVADHMSQFIRDYDLL</sequence>
<evidence type="ECO:0000313" key="2">
    <source>
        <dbReference type="EMBL" id="MDD1781140.1"/>
    </source>
</evidence>
<dbReference type="Pfam" id="PF00657">
    <property type="entry name" value="Lipase_GDSL"/>
    <property type="match status" value="1"/>
</dbReference>
<dbReference type="EMBL" id="JAJUBB010000004">
    <property type="protein sequence ID" value="MDD1781140.1"/>
    <property type="molecule type" value="Genomic_DNA"/>
</dbReference>
<dbReference type="InterPro" id="IPR001087">
    <property type="entry name" value="GDSL"/>
</dbReference>
<dbReference type="Gene3D" id="3.40.50.1110">
    <property type="entry name" value="SGNH hydrolase"/>
    <property type="match status" value="1"/>
</dbReference>
<dbReference type="Pfam" id="PF17996">
    <property type="entry name" value="CE2_N"/>
    <property type="match status" value="1"/>
</dbReference>
<proteinExistence type="predicted"/>
<accession>A0ABT5QKY4</accession>
<organism evidence="2 3">
    <name type="scientific">Enterovibrio qingdaonensis</name>
    <dbReference type="NCBI Taxonomy" id="2899818"/>
    <lineage>
        <taxon>Bacteria</taxon>
        <taxon>Pseudomonadati</taxon>
        <taxon>Pseudomonadota</taxon>
        <taxon>Gammaproteobacteria</taxon>
        <taxon>Vibrionales</taxon>
        <taxon>Vibrionaceae</taxon>
        <taxon>Enterovibrio</taxon>
    </lineage>
</organism>
<dbReference type="CDD" id="cd01831">
    <property type="entry name" value="Endoglucanase_E_like"/>
    <property type="match status" value="1"/>
</dbReference>
<dbReference type="Proteomes" id="UP001149821">
    <property type="component" value="Unassembled WGS sequence"/>
</dbReference>
<gene>
    <name evidence="2" type="ORF">LRP49_07970</name>
</gene>
<protein>
    <submittedName>
        <fullName evidence="2">GDSL-type esterase/lipase family protein</fullName>
    </submittedName>
</protein>
<feature type="domain" description="Carbohydrate esterase 2 N-terminal" evidence="1">
    <location>
        <begin position="24"/>
        <end position="130"/>
    </location>
</feature>
<dbReference type="InterPro" id="IPR037461">
    <property type="entry name" value="CtCE2-like_dom"/>
</dbReference>
<evidence type="ECO:0000313" key="3">
    <source>
        <dbReference type="Proteomes" id="UP001149821"/>
    </source>
</evidence>
<dbReference type="InterPro" id="IPR036514">
    <property type="entry name" value="SGNH_hydro_sf"/>
</dbReference>
<dbReference type="SUPFAM" id="SSF52266">
    <property type="entry name" value="SGNH hydrolase"/>
    <property type="match status" value="1"/>
</dbReference>
<evidence type="ECO:0000259" key="1">
    <source>
        <dbReference type="Pfam" id="PF17996"/>
    </source>
</evidence>
<keyword evidence="3" id="KW-1185">Reference proteome</keyword>
<name>A0ABT5QKY4_9GAMM</name>
<dbReference type="PANTHER" id="PTHR37834:SF2">
    <property type="entry name" value="ESTERASE, SGNH HYDROLASE-TYPE"/>
    <property type="match status" value="1"/>
</dbReference>
<dbReference type="InterPro" id="IPR040794">
    <property type="entry name" value="CE2_N"/>
</dbReference>
<reference evidence="2" key="1">
    <citation type="submission" date="2021-12" db="EMBL/GenBank/DDBJ databases">
        <title>Enterovibrio ZSDZ35 sp. nov. and Enterovibrio ZSDZ42 sp. nov., isolated from coastal seawater in Qingdao.</title>
        <authorList>
            <person name="Zhang P."/>
        </authorList>
    </citation>
    <scope>NUCLEOTIDE SEQUENCE</scope>
    <source>
        <strain evidence="2">ZSDZ35</strain>
    </source>
</reference>
<dbReference type="RefSeq" id="WP_274141471.1">
    <property type="nucleotide sequence ID" value="NZ_JAJUBB010000004.1"/>
</dbReference>
<comment type="caution">
    <text evidence="2">The sequence shown here is derived from an EMBL/GenBank/DDBJ whole genome shotgun (WGS) entry which is preliminary data.</text>
</comment>
<dbReference type="PANTHER" id="PTHR37834">
    <property type="entry name" value="GDSL-LIKE LIPASE/ACYLHYDROLASE DOMAIN PROTEIN (AFU_ORTHOLOGUE AFUA_2G00620)"/>
    <property type="match status" value="1"/>
</dbReference>